<dbReference type="PANTHER" id="PTHR32009">
    <property type="entry name" value="TMV RESISTANCE PROTEIN N-LIKE"/>
    <property type="match status" value="1"/>
</dbReference>
<dbReference type="FunFam" id="3.40.50.10140:FF:000007">
    <property type="entry name" value="Disease resistance protein (TIR-NBS-LRR class)"/>
    <property type="match status" value="1"/>
</dbReference>
<dbReference type="EMBL" id="JAYMYS010000001">
    <property type="protein sequence ID" value="KAK7413031.1"/>
    <property type="molecule type" value="Genomic_DNA"/>
</dbReference>
<dbReference type="SMART" id="SM00255">
    <property type="entry name" value="TIR"/>
    <property type="match status" value="1"/>
</dbReference>
<comment type="caution">
    <text evidence="4">The sequence shown here is derived from an EMBL/GenBank/DDBJ whole genome shotgun (WGS) entry which is preliminary data.</text>
</comment>
<evidence type="ECO:0000256" key="1">
    <source>
        <dbReference type="ARBA" id="ARBA00023027"/>
    </source>
</evidence>
<feature type="region of interest" description="Disordered" evidence="2">
    <location>
        <begin position="1"/>
        <end position="21"/>
    </location>
</feature>
<gene>
    <name evidence="4" type="ORF">VNO78_04866</name>
</gene>
<evidence type="ECO:0000313" key="5">
    <source>
        <dbReference type="Proteomes" id="UP001386955"/>
    </source>
</evidence>
<dbReference type="PROSITE" id="PS50104">
    <property type="entry name" value="TIR"/>
    <property type="match status" value="1"/>
</dbReference>
<sequence>MSDKNPPNKRLKRSEKNPLWDNNVNAPPQIKYDVFVNFRGTDIRSGLLSHLIEAFKRNQINAFVDDKLERGEEIWPSLVEAIERSQISLIIFSEDYASSHWCLEELVTILECRKKYGQVVFPIFYHVEPRDVGKQSLEKYKKAFAEHETKYETKVQTWRHALKKSAKFSGIVTSNR</sequence>
<dbReference type="InterPro" id="IPR000157">
    <property type="entry name" value="TIR_dom"/>
</dbReference>
<organism evidence="4 5">
    <name type="scientific">Psophocarpus tetragonolobus</name>
    <name type="common">Winged bean</name>
    <name type="synonym">Dolichos tetragonolobus</name>
    <dbReference type="NCBI Taxonomy" id="3891"/>
    <lineage>
        <taxon>Eukaryota</taxon>
        <taxon>Viridiplantae</taxon>
        <taxon>Streptophyta</taxon>
        <taxon>Embryophyta</taxon>
        <taxon>Tracheophyta</taxon>
        <taxon>Spermatophyta</taxon>
        <taxon>Magnoliopsida</taxon>
        <taxon>eudicotyledons</taxon>
        <taxon>Gunneridae</taxon>
        <taxon>Pentapetalae</taxon>
        <taxon>rosids</taxon>
        <taxon>fabids</taxon>
        <taxon>Fabales</taxon>
        <taxon>Fabaceae</taxon>
        <taxon>Papilionoideae</taxon>
        <taxon>50 kb inversion clade</taxon>
        <taxon>NPAAA clade</taxon>
        <taxon>indigoferoid/millettioid clade</taxon>
        <taxon>Phaseoleae</taxon>
        <taxon>Psophocarpus</taxon>
    </lineage>
</organism>
<evidence type="ECO:0000259" key="3">
    <source>
        <dbReference type="PROSITE" id="PS50104"/>
    </source>
</evidence>
<dbReference type="AlphaFoldDB" id="A0AAN9T2B0"/>
<feature type="domain" description="TIR" evidence="3">
    <location>
        <begin position="30"/>
        <end position="176"/>
    </location>
</feature>
<dbReference type="GO" id="GO:0007165">
    <property type="term" value="P:signal transduction"/>
    <property type="evidence" value="ECO:0007669"/>
    <property type="project" value="InterPro"/>
</dbReference>
<reference evidence="4 5" key="1">
    <citation type="submission" date="2024-01" db="EMBL/GenBank/DDBJ databases">
        <title>The genomes of 5 underutilized Papilionoideae crops provide insights into root nodulation and disease resistanc.</title>
        <authorList>
            <person name="Jiang F."/>
        </authorList>
    </citation>
    <scope>NUCLEOTIDE SEQUENCE [LARGE SCALE GENOMIC DNA]</scope>
    <source>
        <strain evidence="4">DUOXIRENSHENG_FW03</strain>
        <tissue evidence="4">Leaves</tissue>
    </source>
</reference>
<accession>A0AAN9T2B0</accession>
<proteinExistence type="predicted"/>
<dbReference type="Gene3D" id="3.40.50.10140">
    <property type="entry name" value="Toll/interleukin-1 receptor homology (TIR) domain"/>
    <property type="match status" value="1"/>
</dbReference>
<dbReference type="InterPro" id="IPR035897">
    <property type="entry name" value="Toll_tir_struct_dom_sf"/>
</dbReference>
<evidence type="ECO:0000313" key="4">
    <source>
        <dbReference type="EMBL" id="KAK7413031.1"/>
    </source>
</evidence>
<dbReference type="Pfam" id="PF01582">
    <property type="entry name" value="TIR"/>
    <property type="match status" value="1"/>
</dbReference>
<dbReference type="SUPFAM" id="SSF52200">
    <property type="entry name" value="Toll/Interleukin receptor TIR domain"/>
    <property type="match status" value="1"/>
</dbReference>
<evidence type="ECO:0000256" key="2">
    <source>
        <dbReference type="SAM" id="MobiDB-lite"/>
    </source>
</evidence>
<dbReference type="PANTHER" id="PTHR32009:SF110">
    <property type="entry name" value="DISEASE RESISTANCE PROTEIN (TIR-NBS-LRR CLASS)"/>
    <property type="match status" value="1"/>
</dbReference>
<name>A0AAN9T2B0_PSOTE</name>
<dbReference type="Proteomes" id="UP001386955">
    <property type="component" value="Unassembled WGS sequence"/>
</dbReference>
<keyword evidence="1" id="KW-0520">NAD</keyword>
<keyword evidence="5" id="KW-1185">Reference proteome</keyword>
<protein>
    <recommendedName>
        <fullName evidence="3">TIR domain-containing protein</fullName>
    </recommendedName>
</protein>